<keyword evidence="2" id="KW-0647">Proteasome</keyword>
<reference evidence="2" key="1">
    <citation type="journal article" date="2014" name="PLoS ONE">
        <title>Transcriptome-Based Identification of ABC Transporters in the Western Tarnished Plant Bug Lygus hesperus.</title>
        <authorList>
            <person name="Hull J.J."/>
            <person name="Chaney K."/>
            <person name="Geib S.M."/>
            <person name="Fabrick J.A."/>
            <person name="Brent C.S."/>
            <person name="Walsh D."/>
            <person name="Lavine L.C."/>
        </authorList>
    </citation>
    <scope>NUCLEOTIDE SEQUENCE</scope>
</reference>
<accession>A0A0A9YNM6</accession>
<reference evidence="2" key="2">
    <citation type="submission" date="2014-07" db="EMBL/GenBank/DDBJ databases">
        <authorList>
            <person name="Hull J."/>
        </authorList>
    </citation>
    <scope>NUCLEOTIDE SEQUENCE</scope>
</reference>
<dbReference type="InterPro" id="IPR041433">
    <property type="entry name" value="RPN1_C"/>
</dbReference>
<proteinExistence type="predicted"/>
<organism evidence="2">
    <name type="scientific">Lygus hesperus</name>
    <name type="common">Western plant bug</name>
    <dbReference type="NCBI Taxonomy" id="30085"/>
    <lineage>
        <taxon>Eukaryota</taxon>
        <taxon>Metazoa</taxon>
        <taxon>Ecdysozoa</taxon>
        <taxon>Arthropoda</taxon>
        <taxon>Hexapoda</taxon>
        <taxon>Insecta</taxon>
        <taxon>Pterygota</taxon>
        <taxon>Neoptera</taxon>
        <taxon>Paraneoptera</taxon>
        <taxon>Hemiptera</taxon>
        <taxon>Heteroptera</taxon>
        <taxon>Panheteroptera</taxon>
        <taxon>Cimicomorpha</taxon>
        <taxon>Miridae</taxon>
        <taxon>Mirini</taxon>
        <taxon>Lygus</taxon>
    </lineage>
</organism>
<dbReference type="AlphaFoldDB" id="A0A0A9YNM6"/>
<feature type="domain" description="26S proteasome non-ATPase regulatory subunit RPN1 C-terminal" evidence="1">
    <location>
        <begin position="52"/>
        <end position="102"/>
    </location>
</feature>
<sequence length="106" mass="11631">MLDTTCSNLLRIRQYLWYLLVCAIKPKALITVDSDDAIVQIPVRIGQRVDTVGQPGNPRGITGFQTLTTPLLIGPAQAAEIATDDYELVVPNTPLYGTVVIQNHEK</sequence>
<name>A0A0A9YNM6_LYGHE</name>
<protein>
    <submittedName>
        <fullName evidence="2">26S proteasome non-ATPase regulatory subunit 2 1A</fullName>
    </submittedName>
</protein>
<dbReference type="EMBL" id="GBHO01010896">
    <property type="protein sequence ID" value="JAG32708.1"/>
    <property type="molecule type" value="Transcribed_RNA"/>
</dbReference>
<dbReference type="Pfam" id="PF18051">
    <property type="entry name" value="RPN1_C"/>
    <property type="match status" value="1"/>
</dbReference>
<evidence type="ECO:0000313" key="2">
    <source>
        <dbReference type="EMBL" id="JAG32708.1"/>
    </source>
</evidence>
<evidence type="ECO:0000259" key="1">
    <source>
        <dbReference type="Pfam" id="PF18051"/>
    </source>
</evidence>
<gene>
    <name evidence="2" type="primary">RPN1A_0</name>
    <name evidence="2" type="ORF">CM83_13915</name>
</gene>
<dbReference type="GO" id="GO:0000502">
    <property type="term" value="C:proteasome complex"/>
    <property type="evidence" value="ECO:0007669"/>
    <property type="project" value="UniProtKB-KW"/>
</dbReference>